<proteinExistence type="predicted"/>
<evidence type="ECO:0000256" key="2">
    <source>
        <dbReference type="ARBA" id="ARBA00022475"/>
    </source>
</evidence>
<dbReference type="Pfam" id="PF03631">
    <property type="entry name" value="Virul_fac_BrkB"/>
    <property type="match status" value="1"/>
</dbReference>
<evidence type="ECO:0000256" key="3">
    <source>
        <dbReference type="ARBA" id="ARBA00022692"/>
    </source>
</evidence>
<feature type="transmembrane region" description="Helical" evidence="6">
    <location>
        <begin position="210"/>
        <end position="228"/>
    </location>
</feature>
<gene>
    <name evidence="7" type="ORF">FD24_GL000026</name>
</gene>
<evidence type="ECO:0000256" key="5">
    <source>
        <dbReference type="ARBA" id="ARBA00023136"/>
    </source>
</evidence>
<evidence type="ECO:0000313" key="8">
    <source>
        <dbReference type="Proteomes" id="UP000051020"/>
    </source>
</evidence>
<dbReference type="InterPro" id="IPR017039">
    <property type="entry name" value="Virul_fac_BrkB"/>
</dbReference>
<organism evidence="7 8">
    <name type="scientific">Lactiplantibacillus pentosus DSM 20314</name>
    <dbReference type="NCBI Taxonomy" id="1423791"/>
    <lineage>
        <taxon>Bacteria</taxon>
        <taxon>Bacillati</taxon>
        <taxon>Bacillota</taxon>
        <taxon>Bacilli</taxon>
        <taxon>Lactobacillales</taxon>
        <taxon>Lactobacillaceae</taxon>
        <taxon>Lactiplantibacillus</taxon>
    </lineage>
</organism>
<comment type="subcellular location">
    <subcellularLocation>
        <location evidence="1">Cell membrane</location>
        <topology evidence="1">Multi-pass membrane protein</topology>
    </subcellularLocation>
</comment>
<evidence type="ECO:0000313" key="7">
    <source>
        <dbReference type="EMBL" id="KRK26897.1"/>
    </source>
</evidence>
<protein>
    <submittedName>
        <fullName evidence="7">Ribonuclease bn</fullName>
    </submittedName>
</protein>
<feature type="transmembrane region" description="Helical" evidence="6">
    <location>
        <begin position="186"/>
        <end position="204"/>
    </location>
</feature>
<dbReference type="EMBL" id="AZCU01000001">
    <property type="protein sequence ID" value="KRK26897.1"/>
    <property type="molecule type" value="Genomic_DNA"/>
</dbReference>
<keyword evidence="5 6" id="KW-0472">Membrane</keyword>
<dbReference type="NCBIfam" id="TIGR00765">
    <property type="entry name" value="yihY_not_rbn"/>
    <property type="match status" value="1"/>
</dbReference>
<reference evidence="7 8" key="1">
    <citation type="journal article" date="2015" name="Genome Announc.">
        <title>Expanding the biotechnology potential of lactobacilli through comparative genomics of 213 strains and associated genera.</title>
        <authorList>
            <person name="Sun Z."/>
            <person name="Harris H.M."/>
            <person name="McCann A."/>
            <person name="Guo C."/>
            <person name="Argimon S."/>
            <person name="Zhang W."/>
            <person name="Yang X."/>
            <person name="Jeffery I.B."/>
            <person name="Cooney J.C."/>
            <person name="Kagawa T.F."/>
            <person name="Liu W."/>
            <person name="Song Y."/>
            <person name="Salvetti E."/>
            <person name="Wrobel A."/>
            <person name="Rasinkangas P."/>
            <person name="Parkhill J."/>
            <person name="Rea M.C."/>
            <person name="O'Sullivan O."/>
            <person name="Ritari J."/>
            <person name="Douillard F.P."/>
            <person name="Paul Ross R."/>
            <person name="Yang R."/>
            <person name="Briner A.E."/>
            <person name="Felis G.E."/>
            <person name="de Vos W.M."/>
            <person name="Barrangou R."/>
            <person name="Klaenhammer T.R."/>
            <person name="Caufield P.W."/>
            <person name="Cui Y."/>
            <person name="Zhang H."/>
            <person name="O'Toole P.W."/>
        </authorList>
    </citation>
    <scope>NUCLEOTIDE SEQUENCE [LARGE SCALE GENOMIC DNA]</scope>
    <source>
        <strain evidence="7 8">DSM 20314</strain>
    </source>
</reference>
<feature type="transmembrane region" description="Helical" evidence="6">
    <location>
        <begin position="249"/>
        <end position="272"/>
    </location>
</feature>
<dbReference type="PIRSF" id="PIRSF035875">
    <property type="entry name" value="RNase_BN"/>
    <property type="match status" value="1"/>
</dbReference>
<keyword evidence="4 6" id="KW-1133">Transmembrane helix</keyword>
<name>A0A837RFZ2_LACPE</name>
<dbReference type="AlphaFoldDB" id="A0A837RFZ2"/>
<keyword evidence="3 6" id="KW-0812">Transmembrane</keyword>
<sequence length="317" mass="35692">MNLKARYPKITKSLEIIIRRYNQANVSNNAIVLAYYALMSIAPIILIAGNLIARFDLKSGQILAYAQEVIPSNVYQTFKPILVSFLSSGSSSSLSIGILVTIWSASKIIAAIRRSLNEAYGVDDAQGAVLTRIIAFFLTLGLLLLIVGLAIFFTLSQVILDLVLSLTHLTRAIIPNWINQLLENKNLITFVGMFVVAMLLYYFVPNAQVKLRYIWIGALVTTIGWIVISQGFRIYIELFAKRITSYQTIGSLIVLMFWLNFSGILLMFGGVVNASVQEWFEEKIEPKSPRVMRRIFHQFFKRSKNKSPKAKNKSPKS</sequence>
<evidence type="ECO:0000256" key="1">
    <source>
        <dbReference type="ARBA" id="ARBA00004651"/>
    </source>
</evidence>
<feature type="transmembrane region" description="Helical" evidence="6">
    <location>
        <begin position="30"/>
        <end position="53"/>
    </location>
</feature>
<dbReference type="GO" id="GO:0005886">
    <property type="term" value="C:plasma membrane"/>
    <property type="evidence" value="ECO:0007669"/>
    <property type="project" value="UniProtKB-SubCell"/>
</dbReference>
<dbReference type="RefSeq" id="WP_050338886.1">
    <property type="nucleotide sequence ID" value="NZ_AZCU01000001.1"/>
</dbReference>
<evidence type="ECO:0000256" key="6">
    <source>
        <dbReference type="SAM" id="Phobius"/>
    </source>
</evidence>
<evidence type="ECO:0000256" key="4">
    <source>
        <dbReference type="ARBA" id="ARBA00022989"/>
    </source>
</evidence>
<dbReference type="GeneID" id="49393448"/>
<dbReference type="PANTHER" id="PTHR30213">
    <property type="entry name" value="INNER MEMBRANE PROTEIN YHJD"/>
    <property type="match status" value="1"/>
</dbReference>
<keyword evidence="2" id="KW-1003">Cell membrane</keyword>
<accession>A0A837RFZ2</accession>
<feature type="transmembrane region" description="Helical" evidence="6">
    <location>
        <begin position="133"/>
        <end position="152"/>
    </location>
</feature>
<dbReference type="Proteomes" id="UP000051020">
    <property type="component" value="Unassembled WGS sequence"/>
</dbReference>
<dbReference type="PANTHER" id="PTHR30213:SF0">
    <property type="entry name" value="UPF0761 MEMBRANE PROTEIN YIHY"/>
    <property type="match status" value="1"/>
</dbReference>
<comment type="caution">
    <text evidence="7">The sequence shown here is derived from an EMBL/GenBank/DDBJ whole genome shotgun (WGS) entry which is preliminary data.</text>
</comment>